<dbReference type="InterPro" id="IPR036322">
    <property type="entry name" value="WD40_repeat_dom_sf"/>
</dbReference>
<dbReference type="OrthoDB" id="2288928at2759"/>
<dbReference type="PROSITE" id="PS50082">
    <property type="entry name" value="WD_REPEATS_2"/>
    <property type="match status" value="1"/>
</dbReference>
<dbReference type="PANTHER" id="PTHR44019">
    <property type="entry name" value="WD REPEAT-CONTAINING PROTEIN 55"/>
    <property type="match status" value="1"/>
</dbReference>
<feature type="region of interest" description="Disordered" evidence="7">
    <location>
        <begin position="45"/>
        <end position="66"/>
    </location>
</feature>
<dbReference type="InterPro" id="IPR050505">
    <property type="entry name" value="WDR55/POC1"/>
</dbReference>
<keyword evidence="3" id="KW-0677">Repeat</keyword>
<dbReference type="Gene3D" id="2.130.10.10">
    <property type="entry name" value="YVTN repeat-like/Quinoprotein amine dehydrogenase"/>
    <property type="match status" value="2"/>
</dbReference>
<name>A0A127ZJC7_9BASI</name>
<evidence type="ECO:0000256" key="7">
    <source>
        <dbReference type="SAM" id="MobiDB-lite"/>
    </source>
</evidence>
<protein>
    <recommendedName>
        <fullName evidence="4">WD repeat-containing protein JIP5</fullName>
    </recommendedName>
    <alternativeName>
        <fullName evidence="5">WD repeat-containing protein jip5</fullName>
    </alternativeName>
</protein>
<feature type="repeat" description="WD" evidence="6">
    <location>
        <begin position="135"/>
        <end position="152"/>
    </location>
</feature>
<feature type="compositionally biased region" description="Basic residues" evidence="7">
    <location>
        <begin position="197"/>
        <end position="208"/>
    </location>
</feature>
<evidence type="ECO:0000256" key="1">
    <source>
        <dbReference type="ARBA" id="ARBA00007625"/>
    </source>
</evidence>
<evidence type="ECO:0000256" key="3">
    <source>
        <dbReference type="ARBA" id="ARBA00022737"/>
    </source>
</evidence>
<feature type="compositionally biased region" description="Acidic residues" evidence="7">
    <location>
        <begin position="392"/>
        <end position="404"/>
    </location>
</feature>
<feature type="region of interest" description="Disordered" evidence="7">
    <location>
        <begin position="386"/>
        <end position="474"/>
    </location>
</feature>
<comment type="similarity">
    <text evidence="1">Belongs to the WD repeat WDR55 family.</text>
</comment>
<dbReference type="SMART" id="SM00320">
    <property type="entry name" value="WD40"/>
    <property type="match status" value="5"/>
</dbReference>
<dbReference type="PANTHER" id="PTHR44019:SF20">
    <property type="entry name" value="WD REPEAT-CONTAINING PROTEIN 55"/>
    <property type="match status" value="1"/>
</dbReference>
<dbReference type="InterPro" id="IPR001680">
    <property type="entry name" value="WD40_rpt"/>
</dbReference>
<evidence type="ECO:0000256" key="6">
    <source>
        <dbReference type="PROSITE-ProRule" id="PRU00221"/>
    </source>
</evidence>
<evidence type="ECO:0000313" key="8">
    <source>
        <dbReference type="EMBL" id="CDU26221.1"/>
    </source>
</evidence>
<dbReference type="EMBL" id="LK056694">
    <property type="protein sequence ID" value="CDU26221.1"/>
    <property type="molecule type" value="Genomic_DNA"/>
</dbReference>
<sequence>MDIPLSSDALDLSFHPSPTTNLLSVGLISGKIQLLNYDEYLAQPSSSCTPAPSTKKLKRSEEHPSETPAKLYRKIWVSRPSKKSCRGLAFSHTGSSIYSISKDKGLFATDTETGKVVDSWVDVHEAAPSRVLPIDEGMVVTGDDDGVVRLWDPRKGGGVGVKPVRMWDHHFDWITDMVYLQNLPVPKPKTPAEAKKSKSMLKKERRRARQAEALKQQPSDDNDSDSSDTDSGAGAGPKGPSRSRLIVTSGDSSLSSIDLRSSGPTSFELSQDQEDELLSITPIRSSTKLVVGTQLGILSLWSPSRGLLDHVDRVPGHPASVDTLVTLDSETVLTGSSDGLVRVVQILPSKLLGVIASHDGLPVERMKSKGSVLASIGHSNAVKLTDLSPLLEEGEDEEGEEEEGGALGIVDLGGSDDTDDEEEDEEEQDDFADLQVVNDDDDDDDQPSPQPEQDSDSDSDTPAANSGKQNFSDL</sequence>
<feature type="compositionally biased region" description="Polar residues" evidence="7">
    <location>
        <begin position="462"/>
        <end position="474"/>
    </location>
</feature>
<feature type="region of interest" description="Disordered" evidence="7">
    <location>
        <begin position="184"/>
        <end position="247"/>
    </location>
</feature>
<dbReference type="SUPFAM" id="SSF50978">
    <property type="entry name" value="WD40 repeat-like"/>
    <property type="match status" value="1"/>
</dbReference>
<feature type="compositionally biased region" description="Acidic residues" evidence="7">
    <location>
        <begin position="414"/>
        <end position="446"/>
    </location>
</feature>
<dbReference type="InterPro" id="IPR015943">
    <property type="entry name" value="WD40/YVTN_repeat-like_dom_sf"/>
</dbReference>
<dbReference type="AlphaFoldDB" id="A0A127ZJC7"/>
<reference evidence="8" key="1">
    <citation type="submission" date="2014-06" db="EMBL/GenBank/DDBJ databases">
        <authorList>
            <person name="Ju J."/>
            <person name="Zhang J."/>
        </authorList>
    </citation>
    <scope>NUCLEOTIDE SEQUENCE</scope>
    <source>
        <strain evidence="8">SscI8</strain>
    </source>
</reference>
<accession>A0A127ZJC7</accession>
<gene>
    <name evidence="8" type="ORF">SPSC_06415</name>
</gene>
<evidence type="ECO:0000256" key="2">
    <source>
        <dbReference type="ARBA" id="ARBA00022574"/>
    </source>
</evidence>
<proteinExistence type="inferred from homology"/>
<evidence type="ECO:0000256" key="5">
    <source>
        <dbReference type="ARBA" id="ARBA00039514"/>
    </source>
</evidence>
<organism evidence="8">
    <name type="scientific">Sporisorium scitamineum</name>
    <dbReference type="NCBI Taxonomy" id="49012"/>
    <lineage>
        <taxon>Eukaryota</taxon>
        <taxon>Fungi</taxon>
        <taxon>Dikarya</taxon>
        <taxon>Basidiomycota</taxon>
        <taxon>Ustilaginomycotina</taxon>
        <taxon>Ustilaginomycetes</taxon>
        <taxon>Ustilaginales</taxon>
        <taxon>Ustilaginaceae</taxon>
        <taxon>Sporisorium</taxon>
    </lineage>
</organism>
<keyword evidence="2 6" id="KW-0853">WD repeat</keyword>
<evidence type="ECO:0000256" key="4">
    <source>
        <dbReference type="ARBA" id="ARBA00039238"/>
    </source>
</evidence>